<dbReference type="Proteomes" id="UP000663852">
    <property type="component" value="Unassembled WGS sequence"/>
</dbReference>
<name>A0A814WE53_ADIRI</name>
<evidence type="ECO:0000313" key="1">
    <source>
        <dbReference type="EMBL" id="CAF1201163.1"/>
    </source>
</evidence>
<sequence length="137" mass="15335">MHQCTCGQVYDFQQQVIACQKAAHYGFVASDVVQNRNDYTTVSAAYSNTFCPTPGQNDSRLTTMSATHENYGQQGLQNDRFQSNSAPNILSVVADHQYYISNLTNNLVSGNMTKEEWISKVQQATNTIINKVQQMDI</sequence>
<proteinExistence type="predicted"/>
<dbReference type="EMBL" id="CAJNOJ010000149">
    <property type="protein sequence ID" value="CAF1201163.1"/>
    <property type="molecule type" value="Genomic_DNA"/>
</dbReference>
<protein>
    <submittedName>
        <fullName evidence="1">Uncharacterized protein</fullName>
    </submittedName>
</protein>
<gene>
    <name evidence="1" type="ORF">EDS130_LOCUS25375</name>
</gene>
<reference evidence="1" key="1">
    <citation type="submission" date="2021-02" db="EMBL/GenBank/DDBJ databases">
        <authorList>
            <person name="Nowell W R."/>
        </authorList>
    </citation>
    <scope>NUCLEOTIDE SEQUENCE</scope>
</reference>
<dbReference type="OrthoDB" id="10308843at2759"/>
<evidence type="ECO:0000313" key="2">
    <source>
        <dbReference type="Proteomes" id="UP000663852"/>
    </source>
</evidence>
<comment type="caution">
    <text evidence="1">The sequence shown here is derived from an EMBL/GenBank/DDBJ whole genome shotgun (WGS) entry which is preliminary data.</text>
</comment>
<organism evidence="1 2">
    <name type="scientific">Adineta ricciae</name>
    <name type="common">Rotifer</name>
    <dbReference type="NCBI Taxonomy" id="249248"/>
    <lineage>
        <taxon>Eukaryota</taxon>
        <taxon>Metazoa</taxon>
        <taxon>Spiralia</taxon>
        <taxon>Gnathifera</taxon>
        <taxon>Rotifera</taxon>
        <taxon>Eurotatoria</taxon>
        <taxon>Bdelloidea</taxon>
        <taxon>Adinetida</taxon>
        <taxon>Adinetidae</taxon>
        <taxon>Adineta</taxon>
    </lineage>
</organism>
<accession>A0A814WE53</accession>
<dbReference type="AlphaFoldDB" id="A0A814WE53"/>